<evidence type="ECO:0000256" key="1">
    <source>
        <dbReference type="ARBA" id="ARBA00004370"/>
    </source>
</evidence>
<evidence type="ECO:0000313" key="7">
    <source>
        <dbReference type="EMBL" id="MFH4981780.1"/>
    </source>
</evidence>
<dbReference type="InterPro" id="IPR052954">
    <property type="entry name" value="GPCR-Ligand_Int"/>
</dbReference>
<sequence length="410" mass="46139">MPVDLIISTLLNGWLTAFCFFSGSLLNLFSIFVFLECRRTKPPVIQYYLVTLTIWQTLLLSNAFLLYCLPTLLYGKVVATGNYVYLYPFAYALANITHTGSVWIVLALTIDRYFALCRPLTHRTVGKRGHVKRTMVIVSLMAVIFSFPRTFEIHVVEHCWQDIFLNLTTCVPSIGRTDLAKNQTYWTIYHIVLAMLFVTLVPCLVLLVLTLIISIALRSAIIRRESLCPSQTLNSSVRYAKSISMRREHKSNIMLVLVIVKFLISDISPTVADVLEHVVGNDVFTNSRVATLFVDFSNFLLVLNCSTNFWVFILLGQRFQSSCRSLLCSICGPRLNRSSISERTTVITNSSKRELYSQSACSTHKNVSSRSRSPHALSCNVSSSSGSQMKLLLHATSVSGSEARRLSDCR</sequence>
<dbReference type="EMBL" id="JBGFUD010007867">
    <property type="protein sequence ID" value="MFH4981780.1"/>
    <property type="molecule type" value="Genomic_DNA"/>
</dbReference>
<dbReference type="Pfam" id="PF00001">
    <property type="entry name" value="7tm_1"/>
    <property type="match status" value="1"/>
</dbReference>
<dbReference type="PROSITE" id="PS00237">
    <property type="entry name" value="G_PROTEIN_RECEP_F1_1"/>
    <property type="match status" value="1"/>
</dbReference>
<feature type="transmembrane region" description="Helical" evidence="5">
    <location>
        <begin position="292"/>
        <end position="315"/>
    </location>
</feature>
<comment type="caution">
    <text evidence="7">The sequence shown here is derived from an EMBL/GenBank/DDBJ whole genome shotgun (WGS) entry which is preliminary data.</text>
</comment>
<keyword evidence="3 5" id="KW-1133">Transmembrane helix</keyword>
<dbReference type="SUPFAM" id="SSF81321">
    <property type="entry name" value="Family A G protein-coupled receptor-like"/>
    <property type="match status" value="1"/>
</dbReference>
<feature type="transmembrane region" description="Helical" evidence="5">
    <location>
        <begin position="12"/>
        <end position="35"/>
    </location>
</feature>
<reference evidence="7 8" key="1">
    <citation type="submission" date="2024-08" db="EMBL/GenBank/DDBJ databases">
        <title>Gnathostoma spinigerum genome.</title>
        <authorList>
            <person name="Gonzalez-Bertolin B."/>
            <person name="Monzon S."/>
            <person name="Zaballos A."/>
            <person name="Jimenez P."/>
            <person name="Dekumyoy P."/>
            <person name="Varona S."/>
            <person name="Cuesta I."/>
            <person name="Sumanam S."/>
            <person name="Adisakwattana P."/>
            <person name="Gasser R.B."/>
            <person name="Hernandez-Gonzalez A."/>
            <person name="Young N.D."/>
            <person name="Perteguer M.J."/>
        </authorList>
    </citation>
    <scope>NUCLEOTIDE SEQUENCE [LARGE SCALE GENOMIC DNA]</scope>
    <source>
        <strain evidence="7">AL3</strain>
        <tissue evidence="7">Liver</tissue>
    </source>
</reference>
<dbReference type="Proteomes" id="UP001608902">
    <property type="component" value="Unassembled WGS sequence"/>
</dbReference>
<keyword evidence="2 5" id="KW-0812">Transmembrane</keyword>
<dbReference type="GO" id="GO:0016020">
    <property type="term" value="C:membrane"/>
    <property type="evidence" value="ECO:0007669"/>
    <property type="project" value="UniProtKB-SubCell"/>
</dbReference>
<dbReference type="PANTHER" id="PTHR46641">
    <property type="entry name" value="FMRFAMIDE RECEPTOR-RELATED"/>
    <property type="match status" value="1"/>
</dbReference>
<proteinExistence type="predicted"/>
<feature type="domain" description="G-protein coupled receptors family 1 profile" evidence="6">
    <location>
        <begin position="26"/>
        <end position="312"/>
    </location>
</feature>
<dbReference type="CDD" id="cd14978">
    <property type="entry name" value="7tmA_FMRFamide_R-like"/>
    <property type="match status" value="1"/>
</dbReference>
<comment type="subcellular location">
    <subcellularLocation>
        <location evidence="1">Membrane</location>
    </subcellularLocation>
</comment>
<protein>
    <recommendedName>
        <fullName evidence="6">G-protein coupled receptors family 1 profile domain-containing protein</fullName>
    </recommendedName>
</protein>
<dbReference type="PANTHER" id="PTHR46641:SF14">
    <property type="entry name" value="G-PROTEIN COUPLED RECEPTORS FAMILY 1 PROFILE DOMAIN-CONTAINING PROTEIN"/>
    <property type="match status" value="1"/>
</dbReference>
<feature type="transmembrane region" description="Helical" evidence="5">
    <location>
        <begin position="47"/>
        <end position="73"/>
    </location>
</feature>
<keyword evidence="8" id="KW-1185">Reference proteome</keyword>
<gene>
    <name evidence="7" type="ORF">AB6A40_008489</name>
</gene>
<organism evidence="7 8">
    <name type="scientific">Gnathostoma spinigerum</name>
    <dbReference type="NCBI Taxonomy" id="75299"/>
    <lineage>
        <taxon>Eukaryota</taxon>
        <taxon>Metazoa</taxon>
        <taxon>Ecdysozoa</taxon>
        <taxon>Nematoda</taxon>
        <taxon>Chromadorea</taxon>
        <taxon>Rhabditida</taxon>
        <taxon>Spirurina</taxon>
        <taxon>Gnathostomatomorpha</taxon>
        <taxon>Gnathostomatoidea</taxon>
        <taxon>Gnathostomatidae</taxon>
        <taxon>Gnathostoma</taxon>
    </lineage>
</organism>
<feature type="transmembrane region" description="Helical" evidence="5">
    <location>
        <begin position="85"/>
        <end position="110"/>
    </location>
</feature>
<evidence type="ECO:0000259" key="6">
    <source>
        <dbReference type="PROSITE" id="PS50262"/>
    </source>
</evidence>
<feature type="transmembrane region" description="Helical" evidence="5">
    <location>
        <begin position="131"/>
        <end position="148"/>
    </location>
</feature>
<evidence type="ECO:0000256" key="3">
    <source>
        <dbReference type="ARBA" id="ARBA00022989"/>
    </source>
</evidence>
<evidence type="ECO:0000256" key="5">
    <source>
        <dbReference type="SAM" id="Phobius"/>
    </source>
</evidence>
<accession>A0ABD6EZL9</accession>
<evidence type="ECO:0000256" key="2">
    <source>
        <dbReference type="ARBA" id="ARBA00022692"/>
    </source>
</evidence>
<dbReference type="InterPro" id="IPR000276">
    <property type="entry name" value="GPCR_Rhodpsn"/>
</dbReference>
<evidence type="ECO:0000313" key="8">
    <source>
        <dbReference type="Proteomes" id="UP001608902"/>
    </source>
</evidence>
<evidence type="ECO:0000256" key="4">
    <source>
        <dbReference type="ARBA" id="ARBA00023136"/>
    </source>
</evidence>
<dbReference type="AlphaFoldDB" id="A0ABD6EZL9"/>
<feature type="transmembrane region" description="Helical" evidence="5">
    <location>
        <begin position="188"/>
        <end position="217"/>
    </location>
</feature>
<dbReference type="InterPro" id="IPR017452">
    <property type="entry name" value="GPCR_Rhodpsn_7TM"/>
</dbReference>
<feature type="transmembrane region" description="Helical" evidence="5">
    <location>
        <begin position="253"/>
        <end position="272"/>
    </location>
</feature>
<dbReference type="Gene3D" id="1.20.1070.10">
    <property type="entry name" value="Rhodopsin 7-helix transmembrane proteins"/>
    <property type="match status" value="1"/>
</dbReference>
<name>A0ABD6EZL9_9BILA</name>
<dbReference type="PROSITE" id="PS50262">
    <property type="entry name" value="G_PROTEIN_RECEP_F1_2"/>
    <property type="match status" value="1"/>
</dbReference>
<keyword evidence="4 5" id="KW-0472">Membrane</keyword>